<keyword evidence="2" id="KW-1185">Reference proteome</keyword>
<protein>
    <submittedName>
        <fullName evidence="1">Uncharacterized protein</fullName>
    </submittedName>
</protein>
<dbReference type="Proteomes" id="UP001055811">
    <property type="component" value="Linkage Group LG09"/>
</dbReference>
<evidence type="ECO:0000313" key="2">
    <source>
        <dbReference type="Proteomes" id="UP001055811"/>
    </source>
</evidence>
<reference evidence="1 2" key="2">
    <citation type="journal article" date="2022" name="Mol. Ecol. Resour.">
        <title>The genomes of chicory, endive, great burdock and yacon provide insights into Asteraceae paleo-polyploidization history and plant inulin production.</title>
        <authorList>
            <person name="Fan W."/>
            <person name="Wang S."/>
            <person name="Wang H."/>
            <person name="Wang A."/>
            <person name="Jiang F."/>
            <person name="Liu H."/>
            <person name="Zhao H."/>
            <person name="Xu D."/>
            <person name="Zhang Y."/>
        </authorList>
    </citation>
    <scope>NUCLEOTIDE SEQUENCE [LARGE SCALE GENOMIC DNA]</scope>
    <source>
        <strain evidence="2">cv. Punajuju</strain>
        <tissue evidence="1">Leaves</tissue>
    </source>
</reference>
<evidence type="ECO:0000313" key="1">
    <source>
        <dbReference type="EMBL" id="KAI3688725.1"/>
    </source>
</evidence>
<organism evidence="1 2">
    <name type="scientific">Cichorium intybus</name>
    <name type="common">Chicory</name>
    <dbReference type="NCBI Taxonomy" id="13427"/>
    <lineage>
        <taxon>Eukaryota</taxon>
        <taxon>Viridiplantae</taxon>
        <taxon>Streptophyta</taxon>
        <taxon>Embryophyta</taxon>
        <taxon>Tracheophyta</taxon>
        <taxon>Spermatophyta</taxon>
        <taxon>Magnoliopsida</taxon>
        <taxon>eudicotyledons</taxon>
        <taxon>Gunneridae</taxon>
        <taxon>Pentapetalae</taxon>
        <taxon>asterids</taxon>
        <taxon>campanulids</taxon>
        <taxon>Asterales</taxon>
        <taxon>Asteraceae</taxon>
        <taxon>Cichorioideae</taxon>
        <taxon>Cichorieae</taxon>
        <taxon>Cichoriinae</taxon>
        <taxon>Cichorium</taxon>
    </lineage>
</organism>
<dbReference type="EMBL" id="CM042017">
    <property type="protein sequence ID" value="KAI3688725.1"/>
    <property type="molecule type" value="Genomic_DNA"/>
</dbReference>
<name>A0ACB8YUH8_CICIN</name>
<gene>
    <name evidence="1" type="ORF">L2E82_46514</name>
</gene>
<sequence length="112" mass="12924">MKKAELNFPTALPTDWLILGSTSNRGAFMFISYLSTYKASCFRLIYQNFGVPASHIRNYETDDEELILPPPDSHRHNYTYDNFHDSHPFFVASVFSGSNLYNLLNHRTSQTI</sequence>
<accession>A0ACB8YUH8</accession>
<reference evidence="2" key="1">
    <citation type="journal article" date="2022" name="Mol. Ecol. Resour.">
        <title>The genomes of chicory, endive, great burdock and yacon provide insights into Asteraceae palaeo-polyploidization history and plant inulin production.</title>
        <authorList>
            <person name="Fan W."/>
            <person name="Wang S."/>
            <person name="Wang H."/>
            <person name="Wang A."/>
            <person name="Jiang F."/>
            <person name="Liu H."/>
            <person name="Zhao H."/>
            <person name="Xu D."/>
            <person name="Zhang Y."/>
        </authorList>
    </citation>
    <scope>NUCLEOTIDE SEQUENCE [LARGE SCALE GENOMIC DNA]</scope>
    <source>
        <strain evidence="2">cv. Punajuju</strain>
    </source>
</reference>
<comment type="caution">
    <text evidence="1">The sequence shown here is derived from an EMBL/GenBank/DDBJ whole genome shotgun (WGS) entry which is preliminary data.</text>
</comment>
<proteinExistence type="predicted"/>